<dbReference type="Pfam" id="PF01810">
    <property type="entry name" value="LysE"/>
    <property type="match status" value="1"/>
</dbReference>
<dbReference type="OrthoDB" id="9804822at2"/>
<dbReference type="EMBL" id="CP016895">
    <property type="protein sequence ID" value="AOA57643.1"/>
    <property type="molecule type" value="Genomic_DNA"/>
</dbReference>
<gene>
    <name evidence="7" type="ORF">BFG52_04250</name>
</gene>
<feature type="transmembrane region" description="Helical" evidence="6">
    <location>
        <begin position="71"/>
        <end position="92"/>
    </location>
</feature>
<name>A0A1B2LXZ7_9GAMM</name>
<keyword evidence="5 6" id="KW-0472">Membrane</keyword>
<feature type="transmembrane region" description="Helical" evidence="6">
    <location>
        <begin position="118"/>
        <end position="140"/>
    </location>
</feature>
<evidence type="ECO:0000313" key="7">
    <source>
        <dbReference type="EMBL" id="AOA57643.1"/>
    </source>
</evidence>
<dbReference type="STRING" id="1789224.BFG52_04250"/>
<dbReference type="GO" id="GO:0015171">
    <property type="term" value="F:amino acid transmembrane transporter activity"/>
    <property type="evidence" value="ECO:0007669"/>
    <property type="project" value="TreeGrafter"/>
</dbReference>
<dbReference type="PANTHER" id="PTHR30086:SF20">
    <property type="entry name" value="ARGININE EXPORTER PROTEIN ARGO-RELATED"/>
    <property type="match status" value="1"/>
</dbReference>
<protein>
    <submittedName>
        <fullName evidence="7">Amino acid transporter</fullName>
    </submittedName>
</protein>
<keyword evidence="4 6" id="KW-1133">Transmembrane helix</keyword>
<evidence type="ECO:0000256" key="3">
    <source>
        <dbReference type="ARBA" id="ARBA00022692"/>
    </source>
</evidence>
<keyword evidence="8" id="KW-1185">Reference proteome</keyword>
<evidence type="ECO:0000256" key="5">
    <source>
        <dbReference type="ARBA" id="ARBA00023136"/>
    </source>
</evidence>
<dbReference type="Proteomes" id="UP000093391">
    <property type="component" value="Chromosome"/>
</dbReference>
<dbReference type="RefSeq" id="WP_067553002.1">
    <property type="nucleotide sequence ID" value="NZ_CP016895.1"/>
</dbReference>
<evidence type="ECO:0000256" key="6">
    <source>
        <dbReference type="SAM" id="Phobius"/>
    </source>
</evidence>
<dbReference type="KEGG" id="ala:BFG52_04250"/>
<feature type="transmembrane region" description="Helical" evidence="6">
    <location>
        <begin position="184"/>
        <end position="204"/>
    </location>
</feature>
<keyword evidence="2" id="KW-1003">Cell membrane</keyword>
<comment type="subcellular location">
    <subcellularLocation>
        <location evidence="1">Cell membrane</location>
        <topology evidence="1">Multi-pass membrane protein</topology>
    </subcellularLocation>
</comment>
<feature type="transmembrane region" description="Helical" evidence="6">
    <location>
        <begin position="152"/>
        <end position="172"/>
    </location>
</feature>
<feature type="transmembrane region" description="Helical" evidence="6">
    <location>
        <begin position="40"/>
        <end position="65"/>
    </location>
</feature>
<evidence type="ECO:0000256" key="1">
    <source>
        <dbReference type="ARBA" id="ARBA00004651"/>
    </source>
</evidence>
<organism evidence="7 8">
    <name type="scientific">Acinetobacter larvae</name>
    <dbReference type="NCBI Taxonomy" id="1789224"/>
    <lineage>
        <taxon>Bacteria</taxon>
        <taxon>Pseudomonadati</taxon>
        <taxon>Pseudomonadota</taxon>
        <taxon>Gammaproteobacteria</taxon>
        <taxon>Moraxellales</taxon>
        <taxon>Moraxellaceae</taxon>
        <taxon>Acinetobacter</taxon>
    </lineage>
</organism>
<keyword evidence="3 6" id="KW-0812">Transmembrane</keyword>
<feature type="transmembrane region" description="Helical" evidence="6">
    <location>
        <begin position="6"/>
        <end position="28"/>
    </location>
</feature>
<evidence type="ECO:0000313" key="8">
    <source>
        <dbReference type="Proteomes" id="UP000093391"/>
    </source>
</evidence>
<reference evidence="7 8" key="1">
    <citation type="submission" date="2016-08" db="EMBL/GenBank/DDBJ databases">
        <authorList>
            <person name="Seilhamer J.J."/>
        </authorList>
    </citation>
    <scope>NUCLEOTIDE SEQUENCE [LARGE SCALE GENOMIC DNA]</scope>
    <source>
        <strain evidence="7 8">BRTC-1</strain>
    </source>
</reference>
<accession>A0A1B2LXZ7</accession>
<dbReference type="GO" id="GO:0005886">
    <property type="term" value="C:plasma membrane"/>
    <property type="evidence" value="ECO:0007669"/>
    <property type="project" value="UniProtKB-SubCell"/>
</dbReference>
<dbReference type="PANTHER" id="PTHR30086">
    <property type="entry name" value="ARGININE EXPORTER PROTEIN ARGO"/>
    <property type="match status" value="1"/>
</dbReference>
<proteinExistence type="predicted"/>
<evidence type="ECO:0000256" key="2">
    <source>
        <dbReference type="ARBA" id="ARBA00022475"/>
    </source>
</evidence>
<evidence type="ECO:0000256" key="4">
    <source>
        <dbReference type="ARBA" id="ARBA00022989"/>
    </source>
</evidence>
<dbReference type="InterPro" id="IPR001123">
    <property type="entry name" value="LeuE-type"/>
</dbReference>
<dbReference type="AlphaFoldDB" id="A0A1B2LXZ7"/>
<sequence>MDWIAYLLFIAAVMIFLLTPGPVIMLVASAGMRGGYPKAFRTIVGTNLASLLLIFLSILVIKGLLNINAQWLSIIQLLGSAYIAFIGIQILIEGLEHRYNAIAPQSIRAQNIGGFKQGFLVAISNPKDIIFFASFFPQFIRVLPDINSSLSLITVTWIVLDFSILSVIYFVFQRLANSRYYHHILICCGLVLFLVAGYGVASALF</sequence>